<dbReference type="AlphaFoldDB" id="A0A9W7B4A5"/>
<dbReference type="OrthoDB" id="196356at2759"/>
<dbReference type="EMBL" id="BRXY01000285">
    <property type="protein sequence ID" value="GMH83774.1"/>
    <property type="molecule type" value="Genomic_DNA"/>
</dbReference>
<name>A0A9W7B4A5_9STRA</name>
<evidence type="ECO:0000313" key="3">
    <source>
        <dbReference type="Proteomes" id="UP001165085"/>
    </source>
</evidence>
<feature type="region of interest" description="Disordered" evidence="1">
    <location>
        <begin position="1"/>
        <end position="32"/>
    </location>
</feature>
<gene>
    <name evidence="2" type="ORF">TrST_g4912</name>
</gene>
<organism evidence="2 3">
    <name type="scientific">Triparma strigata</name>
    <dbReference type="NCBI Taxonomy" id="1606541"/>
    <lineage>
        <taxon>Eukaryota</taxon>
        <taxon>Sar</taxon>
        <taxon>Stramenopiles</taxon>
        <taxon>Ochrophyta</taxon>
        <taxon>Bolidophyceae</taxon>
        <taxon>Parmales</taxon>
        <taxon>Triparmaceae</taxon>
        <taxon>Triparma</taxon>
    </lineage>
</organism>
<proteinExistence type="predicted"/>
<comment type="caution">
    <text evidence="2">The sequence shown here is derived from an EMBL/GenBank/DDBJ whole genome shotgun (WGS) entry which is preliminary data.</text>
</comment>
<feature type="compositionally biased region" description="Basic and acidic residues" evidence="1">
    <location>
        <begin position="767"/>
        <end position="788"/>
    </location>
</feature>
<keyword evidence="3" id="KW-1185">Reference proteome</keyword>
<accession>A0A9W7B4A5</accession>
<evidence type="ECO:0000313" key="2">
    <source>
        <dbReference type="EMBL" id="GMH83774.1"/>
    </source>
</evidence>
<sequence length="788" mass="90842">MQARKRPPSLTQHDHPSFPPNNNNSSFNLYFDMASPKRTSMGKKKTLDSGGMMRAGKDAIVVTKRCYKKHQRMSKRHYGGQLQVDEDEGNIEFVQGDKPGTFRMRVLPKMSSSMPALHPAAAGPEDDEPIQPFGHRKSKYGASERTSIAVIRQEAKKKGYRKMTLEVKKLRETERKFYEKRKKEKGAAKRKKSLAQIVDYEIVNRNRENSFAAIAKRTILAESNIFDDPDVNDDDSFDDRSIGDSSFASFTSGDASIGSLGTASLASGVSVMGPIHITTDVTIARAMSRFNKRKAAYERKMTLTESARSTLLKKVHEKKMKPIRARKARRETEALKKLINTVKAVQVCKVLKQKIEEGKKSKEQRDLENATATYLQNTLARAKSRKMWKKYTEFYSKVFKSRWIFQMAIRTWRRKRGSAVIKKFLDDNKDRSPMNLMITKFMTKVRRVQRFTKSFLICHNLRIQLLGEIWDEVEDKFAKRLEIRMKDARKMKPITLPPSSDIDPTLVRAYNSTCDLWSIMDKKMDTLLQSERDKKHLSNNLMAAMHLEKLSRHDKRRALCDVLKVARAHHIQNISELENRILEDRKKKAMVKFTSEEAFKALNLKSLKGDVQRPKAEARVDFKKDIPLFMFWSSFGGREDIKKHVEEVYHKVYREKHGDPIKKWKEKMAAEALIRERNLKSRGANGEAHNDKRRYGLSVEAFQRKLSVGISTEGVAASGSGQMSQERTAEAMVSAIRNKQRRREVENLKAKATVKTARQKRHRKAGINKEKKSKKEEELDLLLKQKRV</sequence>
<feature type="region of interest" description="Disordered" evidence="1">
    <location>
        <begin position="737"/>
        <end position="788"/>
    </location>
</feature>
<reference evidence="3" key="1">
    <citation type="journal article" date="2023" name="Commun. Biol.">
        <title>Genome analysis of Parmales, the sister group of diatoms, reveals the evolutionary specialization of diatoms from phago-mixotrophs to photoautotrophs.</title>
        <authorList>
            <person name="Ban H."/>
            <person name="Sato S."/>
            <person name="Yoshikawa S."/>
            <person name="Yamada K."/>
            <person name="Nakamura Y."/>
            <person name="Ichinomiya M."/>
            <person name="Sato N."/>
            <person name="Blanc-Mathieu R."/>
            <person name="Endo H."/>
            <person name="Kuwata A."/>
            <person name="Ogata H."/>
        </authorList>
    </citation>
    <scope>NUCLEOTIDE SEQUENCE [LARGE SCALE GENOMIC DNA]</scope>
    <source>
        <strain evidence="3">NIES 3701</strain>
    </source>
</reference>
<evidence type="ECO:0000256" key="1">
    <source>
        <dbReference type="SAM" id="MobiDB-lite"/>
    </source>
</evidence>
<protein>
    <submittedName>
        <fullName evidence="2">Uncharacterized protein</fullName>
    </submittedName>
</protein>
<feature type="compositionally biased region" description="Basic residues" evidence="1">
    <location>
        <begin position="757"/>
        <end position="766"/>
    </location>
</feature>
<dbReference type="Proteomes" id="UP001165085">
    <property type="component" value="Unassembled WGS sequence"/>
</dbReference>